<evidence type="ECO:0000256" key="1">
    <source>
        <dbReference type="ARBA" id="ARBA00022723"/>
    </source>
</evidence>
<dbReference type="Gene3D" id="6.10.140.2220">
    <property type="match status" value="1"/>
</dbReference>
<name>A0A803MBN6_CHEQI</name>
<dbReference type="Gramene" id="AUR62026503-RA">
    <property type="protein sequence ID" value="AUR62026503-RA:cds"/>
    <property type="gene ID" value="AUR62026503"/>
</dbReference>
<dbReference type="PROSITE" id="PS50865">
    <property type="entry name" value="ZF_MYND_2"/>
    <property type="match status" value="1"/>
</dbReference>
<reference evidence="6" key="2">
    <citation type="submission" date="2021-03" db="UniProtKB">
        <authorList>
            <consortium name="EnsemblPlants"/>
        </authorList>
    </citation>
    <scope>IDENTIFICATION</scope>
</reference>
<evidence type="ECO:0000256" key="2">
    <source>
        <dbReference type="ARBA" id="ARBA00022771"/>
    </source>
</evidence>
<evidence type="ECO:0000256" key="4">
    <source>
        <dbReference type="PROSITE-ProRule" id="PRU00134"/>
    </source>
</evidence>
<dbReference type="InterPro" id="IPR002893">
    <property type="entry name" value="Znf_MYND"/>
</dbReference>
<evidence type="ECO:0000313" key="7">
    <source>
        <dbReference type="Proteomes" id="UP000596660"/>
    </source>
</evidence>
<feature type="domain" description="MYND-type" evidence="5">
    <location>
        <begin position="3"/>
        <end position="45"/>
    </location>
</feature>
<protein>
    <recommendedName>
        <fullName evidence="5">MYND-type domain-containing protein</fullName>
    </recommendedName>
</protein>
<evidence type="ECO:0000259" key="5">
    <source>
        <dbReference type="PROSITE" id="PS50865"/>
    </source>
</evidence>
<keyword evidence="3" id="KW-0862">Zinc</keyword>
<dbReference type="Pfam" id="PF01753">
    <property type="entry name" value="zf-MYND"/>
    <property type="match status" value="1"/>
</dbReference>
<dbReference type="PANTHER" id="PTHR47570:SF1">
    <property type="entry name" value="ZINC ION BINDING PROTEIN"/>
    <property type="match status" value="1"/>
</dbReference>
<keyword evidence="7" id="KW-1185">Reference proteome</keyword>
<dbReference type="EnsemblPlants" id="AUR62026503-RA">
    <property type="protein sequence ID" value="AUR62026503-RA:cds"/>
    <property type="gene ID" value="AUR62026503"/>
</dbReference>
<dbReference type="SUPFAM" id="SSF144232">
    <property type="entry name" value="HIT/MYND zinc finger-like"/>
    <property type="match status" value="1"/>
</dbReference>
<dbReference type="OMA" id="CWKEYYE"/>
<evidence type="ECO:0000256" key="3">
    <source>
        <dbReference type="ARBA" id="ARBA00022833"/>
    </source>
</evidence>
<keyword evidence="2 4" id="KW-0863">Zinc-finger</keyword>
<keyword evidence="1" id="KW-0479">Metal-binding</keyword>
<dbReference type="GO" id="GO:0008270">
    <property type="term" value="F:zinc ion binding"/>
    <property type="evidence" value="ECO:0007669"/>
    <property type="project" value="UniProtKB-KW"/>
</dbReference>
<dbReference type="PANTHER" id="PTHR47570">
    <property type="entry name" value="ZINC ION BINDING PROTEIN"/>
    <property type="match status" value="1"/>
</dbReference>
<proteinExistence type="predicted"/>
<evidence type="ECO:0000313" key="6">
    <source>
        <dbReference type="EnsemblPlants" id="AUR62026503-RA:cds"/>
    </source>
</evidence>
<sequence>MECAAKGRGTRCVGPAIRRCARCGAVAYCSLSHQISHWSDHEQECERLEVQMRDADILNTFPFTFSEEATLQLLYVGDRGSIGGLVCVANVRLFGGRRGGIYWMSGYGVGFPACGWGAGVSISVADPISPLSKQLSCWKEYYEWRSISLDSPVALLLHWALGICFCLRDLSAAFCTVLRAIGRSIQLVLGYIDLYATVGLGTRVHGALFYHDLSLGSSIPKDDLDRLLF</sequence>
<organism evidence="6 7">
    <name type="scientific">Chenopodium quinoa</name>
    <name type="common">Quinoa</name>
    <dbReference type="NCBI Taxonomy" id="63459"/>
    <lineage>
        <taxon>Eukaryota</taxon>
        <taxon>Viridiplantae</taxon>
        <taxon>Streptophyta</taxon>
        <taxon>Embryophyta</taxon>
        <taxon>Tracheophyta</taxon>
        <taxon>Spermatophyta</taxon>
        <taxon>Magnoliopsida</taxon>
        <taxon>eudicotyledons</taxon>
        <taxon>Gunneridae</taxon>
        <taxon>Pentapetalae</taxon>
        <taxon>Caryophyllales</taxon>
        <taxon>Chenopodiaceae</taxon>
        <taxon>Chenopodioideae</taxon>
        <taxon>Atripliceae</taxon>
        <taxon>Chenopodium</taxon>
    </lineage>
</organism>
<accession>A0A803MBN6</accession>
<reference evidence="6" key="1">
    <citation type="journal article" date="2017" name="Nature">
        <title>The genome of Chenopodium quinoa.</title>
        <authorList>
            <person name="Jarvis D.E."/>
            <person name="Ho Y.S."/>
            <person name="Lightfoot D.J."/>
            <person name="Schmoeckel S.M."/>
            <person name="Li B."/>
            <person name="Borm T.J.A."/>
            <person name="Ohyanagi H."/>
            <person name="Mineta K."/>
            <person name="Michell C.T."/>
            <person name="Saber N."/>
            <person name="Kharbatia N.M."/>
            <person name="Rupper R.R."/>
            <person name="Sharp A.R."/>
            <person name="Dally N."/>
            <person name="Boughton B.A."/>
            <person name="Woo Y.H."/>
            <person name="Gao G."/>
            <person name="Schijlen E.G.W.M."/>
            <person name="Guo X."/>
            <person name="Momin A.A."/>
            <person name="Negrao S."/>
            <person name="Al-Babili S."/>
            <person name="Gehring C."/>
            <person name="Roessner U."/>
            <person name="Jung C."/>
            <person name="Murphy K."/>
            <person name="Arold S.T."/>
            <person name="Gojobori T."/>
            <person name="van der Linden C.G."/>
            <person name="van Loo E.N."/>
            <person name="Jellen E.N."/>
            <person name="Maughan P.J."/>
            <person name="Tester M."/>
        </authorList>
    </citation>
    <scope>NUCLEOTIDE SEQUENCE [LARGE SCALE GENOMIC DNA]</scope>
    <source>
        <strain evidence="6">cv. PI 614886</strain>
    </source>
</reference>
<dbReference type="AlphaFoldDB" id="A0A803MBN6"/>
<dbReference type="Proteomes" id="UP000596660">
    <property type="component" value="Unplaced"/>
</dbReference>